<dbReference type="GO" id="GO:0006508">
    <property type="term" value="P:proteolysis"/>
    <property type="evidence" value="ECO:0007669"/>
    <property type="project" value="InterPro"/>
</dbReference>
<dbReference type="GO" id="GO:0008234">
    <property type="term" value="F:cysteine-type peptidase activity"/>
    <property type="evidence" value="ECO:0007669"/>
    <property type="project" value="InterPro"/>
</dbReference>
<proteinExistence type="inferred from homology"/>
<dbReference type="InterPro" id="IPR039417">
    <property type="entry name" value="Peptidase_C1A_papain-like"/>
</dbReference>
<keyword evidence="3" id="KW-1185">Reference proteome</keyword>
<evidence type="ECO:0000313" key="3">
    <source>
        <dbReference type="Proteomes" id="UP000887578"/>
    </source>
</evidence>
<dbReference type="Proteomes" id="UP000887578">
    <property type="component" value="Unplaced"/>
</dbReference>
<dbReference type="AlphaFoldDB" id="A0A914P4M5"/>
<dbReference type="Pfam" id="PF00112">
    <property type="entry name" value="Peptidase_C1"/>
    <property type="match status" value="1"/>
</dbReference>
<sequence>MKWKNWAFSVTGNIEGQWAKKTGKLVSLSEQELVDCDVVDQGCNGGLPLNAYKEIIRMGGLEPEKDYPYDGKKETCHLARKDIAVFINDSLQLPTDEGKMAIWLFKNGPISIAVLPKSVFFKHFPFRLEDDEVEPCRTSRGDDGGEIDGKSNDFVIVVGEGEVGVDVVVFDGSSSDTGFTRKLTTR</sequence>
<evidence type="ECO:0000259" key="2">
    <source>
        <dbReference type="SMART" id="SM00645"/>
    </source>
</evidence>
<dbReference type="PANTHER" id="PTHR12411">
    <property type="entry name" value="CYSTEINE PROTEASE FAMILY C1-RELATED"/>
    <property type="match status" value="1"/>
</dbReference>
<name>A0A914P4M5_9BILA</name>
<dbReference type="InterPro" id="IPR038765">
    <property type="entry name" value="Papain-like_cys_pep_sf"/>
</dbReference>
<protein>
    <submittedName>
        <fullName evidence="4">Peptidase C1A papain C-terminal domain-containing protein</fullName>
    </submittedName>
</protein>
<reference evidence="4" key="1">
    <citation type="submission" date="2022-11" db="UniProtKB">
        <authorList>
            <consortium name="WormBaseParasite"/>
        </authorList>
    </citation>
    <scope>IDENTIFICATION</scope>
</reference>
<evidence type="ECO:0000256" key="1">
    <source>
        <dbReference type="ARBA" id="ARBA00008455"/>
    </source>
</evidence>
<feature type="domain" description="Peptidase C1A papain C-terminal" evidence="2">
    <location>
        <begin position="1"/>
        <end position="158"/>
    </location>
</feature>
<dbReference type="Gene3D" id="3.90.70.10">
    <property type="entry name" value="Cysteine proteinases"/>
    <property type="match status" value="1"/>
</dbReference>
<dbReference type="SMART" id="SM00645">
    <property type="entry name" value="Pept_C1"/>
    <property type="match status" value="1"/>
</dbReference>
<dbReference type="InterPro" id="IPR000668">
    <property type="entry name" value="Peptidase_C1A_C"/>
</dbReference>
<dbReference type="CDD" id="cd02248">
    <property type="entry name" value="Peptidase_C1A"/>
    <property type="match status" value="1"/>
</dbReference>
<dbReference type="WBParaSite" id="PDA_v2.g10004.t1">
    <property type="protein sequence ID" value="PDA_v2.g10004.t1"/>
    <property type="gene ID" value="PDA_v2.g10004"/>
</dbReference>
<evidence type="ECO:0000313" key="4">
    <source>
        <dbReference type="WBParaSite" id="PDA_v2.g10004.t1"/>
    </source>
</evidence>
<organism evidence="3 4">
    <name type="scientific">Panagrolaimus davidi</name>
    <dbReference type="NCBI Taxonomy" id="227884"/>
    <lineage>
        <taxon>Eukaryota</taxon>
        <taxon>Metazoa</taxon>
        <taxon>Ecdysozoa</taxon>
        <taxon>Nematoda</taxon>
        <taxon>Chromadorea</taxon>
        <taxon>Rhabditida</taxon>
        <taxon>Tylenchina</taxon>
        <taxon>Panagrolaimomorpha</taxon>
        <taxon>Panagrolaimoidea</taxon>
        <taxon>Panagrolaimidae</taxon>
        <taxon>Panagrolaimus</taxon>
    </lineage>
</organism>
<accession>A0A914P4M5</accession>
<dbReference type="InterPro" id="IPR013128">
    <property type="entry name" value="Peptidase_C1A"/>
</dbReference>
<dbReference type="SUPFAM" id="SSF54001">
    <property type="entry name" value="Cysteine proteinases"/>
    <property type="match status" value="1"/>
</dbReference>
<comment type="similarity">
    <text evidence="1">Belongs to the peptidase C1 family.</text>
</comment>